<dbReference type="InterPro" id="IPR044838">
    <property type="entry name" value="EGY1-like"/>
</dbReference>
<name>A0A0S2ILA9_LEPBO</name>
<evidence type="ECO:0000313" key="12">
    <source>
        <dbReference type="EMBL" id="ALO24443.1"/>
    </source>
</evidence>
<keyword evidence="8 10" id="KW-1133">Transmembrane helix</keyword>
<comment type="cofactor">
    <cofactor evidence="1">
        <name>Zn(2+)</name>
        <dbReference type="ChEBI" id="CHEBI:29105"/>
    </cofactor>
</comment>
<feature type="transmembrane region" description="Helical" evidence="10">
    <location>
        <begin position="217"/>
        <end position="246"/>
    </location>
</feature>
<evidence type="ECO:0000256" key="4">
    <source>
        <dbReference type="ARBA" id="ARBA00022670"/>
    </source>
</evidence>
<dbReference type="AlphaFoldDB" id="A0A0S2ILA9"/>
<keyword evidence="7" id="KW-0809">Transit peptide</keyword>
<feature type="transmembrane region" description="Helical" evidence="10">
    <location>
        <begin position="110"/>
        <end position="132"/>
    </location>
</feature>
<evidence type="ECO:0000256" key="6">
    <source>
        <dbReference type="ARBA" id="ARBA00022801"/>
    </source>
</evidence>
<dbReference type="CDD" id="cd06160">
    <property type="entry name" value="S2P-M50_like_2"/>
    <property type="match status" value="1"/>
</dbReference>
<dbReference type="PANTHER" id="PTHR31412">
    <property type="entry name" value="ZINC METALLOPROTEASE EGY1"/>
    <property type="match status" value="1"/>
</dbReference>
<dbReference type="GO" id="GO:0016020">
    <property type="term" value="C:membrane"/>
    <property type="evidence" value="ECO:0007669"/>
    <property type="project" value="UniProtKB-SubCell"/>
</dbReference>
<feature type="transmembrane region" description="Helical" evidence="10">
    <location>
        <begin position="175"/>
        <end position="196"/>
    </location>
</feature>
<evidence type="ECO:0000256" key="7">
    <source>
        <dbReference type="ARBA" id="ARBA00022946"/>
    </source>
</evidence>
<feature type="transmembrane region" description="Helical" evidence="10">
    <location>
        <begin position="49"/>
        <end position="67"/>
    </location>
</feature>
<evidence type="ECO:0000313" key="13">
    <source>
        <dbReference type="Proteomes" id="UP000058857"/>
    </source>
</evidence>
<evidence type="ECO:0000256" key="2">
    <source>
        <dbReference type="ARBA" id="ARBA00004141"/>
    </source>
</evidence>
<evidence type="ECO:0000259" key="11">
    <source>
        <dbReference type="Pfam" id="PF02163"/>
    </source>
</evidence>
<accession>A0A0S2ILA9</accession>
<dbReference type="InterPro" id="IPR008915">
    <property type="entry name" value="Peptidase_M50"/>
</dbReference>
<dbReference type="Pfam" id="PF02163">
    <property type="entry name" value="Peptidase_M50"/>
    <property type="match status" value="1"/>
</dbReference>
<organism evidence="12">
    <name type="scientific">Leptospira borgpetersenii serovar Ballum</name>
    <dbReference type="NCBI Taxonomy" id="280505"/>
    <lineage>
        <taxon>Bacteria</taxon>
        <taxon>Pseudomonadati</taxon>
        <taxon>Spirochaetota</taxon>
        <taxon>Spirochaetia</taxon>
        <taxon>Leptospirales</taxon>
        <taxon>Leptospiraceae</taxon>
        <taxon>Leptospira</taxon>
    </lineage>
</organism>
<dbReference type="GO" id="GO:0006508">
    <property type="term" value="P:proteolysis"/>
    <property type="evidence" value="ECO:0007669"/>
    <property type="project" value="UniProtKB-KW"/>
</dbReference>
<feature type="transmembrane region" description="Helical" evidence="10">
    <location>
        <begin position="266"/>
        <end position="284"/>
    </location>
</feature>
<dbReference type="Proteomes" id="UP000058857">
    <property type="component" value="Chromosome 1"/>
</dbReference>
<evidence type="ECO:0000256" key="10">
    <source>
        <dbReference type="SAM" id="Phobius"/>
    </source>
</evidence>
<dbReference type="RefSeq" id="WP_050547963.1">
    <property type="nucleotide sequence ID" value="NZ_CP012029.1"/>
</dbReference>
<reference evidence="12 13" key="1">
    <citation type="journal article" date="2015" name="PLoS Negl. Trop. Dis.">
        <title>Distribution of Plasmids in Distinct Leptospira Pathogenic Species.</title>
        <authorList>
            <person name="Wang Y."/>
            <person name="Zhuang X."/>
            <person name="Zhong Y."/>
            <person name="Zhang C."/>
            <person name="Zhang Y."/>
            <person name="Zeng L."/>
            <person name="Zhu Y."/>
            <person name="He P."/>
            <person name="Dong K."/>
            <person name="Pal U."/>
            <person name="Guo X."/>
            <person name="Qin J."/>
        </authorList>
    </citation>
    <scope>NUCLEOTIDE SEQUENCE [LARGE SCALE GENOMIC DNA]</scope>
    <source>
        <strain evidence="12 13">56604</strain>
    </source>
</reference>
<keyword evidence="9 10" id="KW-0472">Membrane</keyword>
<comment type="subcellular location">
    <subcellularLocation>
        <location evidence="2">Membrane</location>
        <topology evidence="2">Multi-pass membrane protein</topology>
    </subcellularLocation>
</comment>
<dbReference type="PANTHER" id="PTHR31412:SF0">
    <property type="entry name" value="ZINC METALLOPROTEASE EGY1, CHLOROPLASTIC-RELATED"/>
    <property type="match status" value="1"/>
</dbReference>
<evidence type="ECO:0000256" key="1">
    <source>
        <dbReference type="ARBA" id="ARBA00001947"/>
    </source>
</evidence>
<feature type="domain" description="Peptidase M50" evidence="11">
    <location>
        <begin position="50"/>
        <end position="227"/>
    </location>
</feature>
<keyword evidence="4" id="KW-0645">Protease</keyword>
<keyword evidence="5 10" id="KW-0812">Transmembrane</keyword>
<feature type="transmembrane region" description="Helical" evidence="10">
    <location>
        <begin position="79"/>
        <end position="98"/>
    </location>
</feature>
<proteinExistence type="inferred from homology"/>
<feature type="transmembrane region" description="Helical" evidence="10">
    <location>
        <begin position="144"/>
        <end position="163"/>
    </location>
</feature>
<feature type="transmembrane region" description="Helical" evidence="10">
    <location>
        <begin position="12"/>
        <end position="29"/>
    </location>
</feature>
<gene>
    <name evidence="12" type="ORF">LBBP_00069</name>
</gene>
<sequence length="310" mass="35349">MQLKQSRFSTHIILFILTFLTLTFQSEFFELPFLSIQSLKELFFLRLPYSLSLIIILSAHEMGHFLAARYYGIKATWPYFIPIPLAPIGTMGAVIRILEPIRNKKKLFDIGIWGPLMSLILSVPCYIVGIYLSSLVPIDSVRENPGIISFGESIFTIAMNQWILGPFDPAAQDVWIHPLAQAGWVGLLVTAINLLPFGQLDGGHVIYSVFGERYRNWIYYLFTAFLLLCLWNFSWLLWGFLIYFIIKVEHPFVPDPAAPLDRIRKIGGLLVLFTLIFIFVPSPIQLGTNMNRPGLAEEVWISLKSVYSSL</sequence>
<dbReference type="EMBL" id="CP012029">
    <property type="protein sequence ID" value="ALO24443.1"/>
    <property type="molecule type" value="Genomic_DNA"/>
</dbReference>
<evidence type="ECO:0000256" key="5">
    <source>
        <dbReference type="ARBA" id="ARBA00022692"/>
    </source>
</evidence>
<protein>
    <submittedName>
        <fullName evidence="12">Peptidase, M50 family</fullName>
    </submittedName>
</protein>
<dbReference type="PATRIC" id="fig|280505.15.peg.64"/>
<evidence type="ECO:0000256" key="8">
    <source>
        <dbReference type="ARBA" id="ARBA00022989"/>
    </source>
</evidence>
<evidence type="ECO:0000256" key="3">
    <source>
        <dbReference type="ARBA" id="ARBA00007931"/>
    </source>
</evidence>
<comment type="similarity">
    <text evidence="3">Belongs to the peptidase M50B family.</text>
</comment>
<keyword evidence="6" id="KW-0378">Hydrolase</keyword>
<dbReference type="GO" id="GO:0008233">
    <property type="term" value="F:peptidase activity"/>
    <property type="evidence" value="ECO:0007669"/>
    <property type="project" value="UniProtKB-KW"/>
</dbReference>
<evidence type="ECO:0000256" key="9">
    <source>
        <dbReference type="ARBA" id="ARBA00023136"/>
    </source>
</evidence>